<keyword evidence="2" id="KW-1185">Reference proteome</keyword>
<name>A0A1I7BYH3_9RHOB</name>
<evidence type="ECO:0000313" key="1">
    <source>
        <dbReference type="EMBL" id="SFT92188.1"/>
    </source>
</evidence>
<sequence>MSHGAISISLNPENPDCHEHCSKVDPNPLFAITSLQHYMESPACEA</sequence>
<reference evidence="1 2" key="1">
    <citation type="submission" date="2016-10" db="EMBL/GenBank/DDBJ databases">
        <authorList>
            <person name="de Groot N.N."/>
        </authorList>
    </citation>
    <scope>NUCLEOTIDE SEQUENCE [LARGE SCALE GENOMIC DNA]</scope>
    <source>
        <strain evidence="1 2">CGMCC 1.10959</strain>
    </source>
</reference>
<dbReference type="EMBL" id="FPAW01000013">
    <property type="protein sequence ID" value="SFT92188.1"/>
    <property type="molecule type" value="Genomic_DNA"/>
</dbReference>
<dbReference type="Proteomes" id="UP000182466">
    <property type="component" value="Unassembled WGS sequence"/>
</dbReference>
<accession>A0A1I7BYH3</accession>
<dbReference type="STRING" id="999627.SAMN05216236_1139"/>
<gene>
    <name evidence="1" type="ORF">SAMN05216236_1139</name>
</gene>
<protein>
    <submittedName>
        <fullName evidence="1">Uncharacterized protein</fullName>
    </submittedName>
</protein>
<proteinExistence type="predicted"/>
<dbReference type="AlphaFoldDB" id="A0A1I7BYH3"/>
<organism evidence="1 2">
    <name type="scientific">Sedimentitalea nanhaiensis</name>
    <dbReference type="NCBI Taxonomy" id="999627"/>
    <lineage>
        <taxon>Bacteria</taxon>
        <taxon>Pseudomonadati</taxon>
        <taxon>Pseudomonadota</taxon>
        <taxon>Alphaproteobacteria</taxon>
        <taxon>Rhodobacterales</taxon>
        <taxon>Paracoccaceae</taxon>
        <taxon>Sedimentitalea</taxon>
    </lineage>
</organism>
<evidence type="ECO:0000313" key="2">
    <source>
        <dbReference type="Proteomes" id="UP000182466"/>
    </source>
</evidence>